<reference evidence="1" key="1">
    <citation type="journal article" date="2013" name="Nature">
        <title>Draft genome of the wheat A-genome progenitor Triticum urartu.</title>
        <authorList>
            <person name="Ling H.Q."/>
            <person name="Zhao S."/>
            <person name="Liu D."/>
            <person name="Wang J."/>
            <person name="Sun H."/>
            <person name="Zhang C."/>
            <person name="Fan H."/>
            <person name="Li D."/>
            <person name="Dong L."/>
            <person name="Tao Y."/>
            <person name="Gao C."/>
            <person name="Wu H."/>
            <person name="Li Y."/>
            <person name="Cui Y."/>
            <person name="Guo X."/>
            <person name="Zheng S."/>
            <person name="Wang B."/>
            <person name="Yu K."/>
            <person name="Liang Q."/>
            <person name="Yang W."/>
            <person name="Lou X."/>
            <person name="Chen J."/>
            <person name="Feng M."/>
            <person name="Jian J."/>
            <person name="Zhang X."/>
            <person name="Luo G."/>
            <person name="Jiang Y."/>
            <person name="Liu J."/>
            <person name="Wang Z."/>
            <person name="Sha Y."/>
            <person name="Zhang B."/>
            <person name="Wu H."/>
            <person name="Tang D."/>
            <person name="Shen Q."/>
            <person name="Xue P."/>
            <person name="Zou S."/>
            <person name="Wang X."/>
            <person name="Liu X."/>
            <person name="Wang F."/>
            <person name="Yang Y."/>
            <person name="An X."/>
            <person name="Dong Z."/>
            <person name="Zhang K."/>
            <person name="Zhang X."/>
            <person name="Luo M.C."/>
            <person name="Dvorak J."/>
            <person name="Tong Y."/>
            <person name="Wang J."/>
            <person name="Yang H."/>
            <person name="Li Z."/>
            <person name="Wang D."/>
            <person name="Zhang A."/>
            <person name="Wang J."/>
        </authorList>
    </citation>
    <scope>NUCLEOTIDE SEQUENCE</scope>
</reference>
<protein>
    <recommendedName>
        <fullName evidence="2">Late embryogenesis abundant protein LEA-2 subgroup domain-containing protein</fullName>
    </recommendedName>
</protein>
<sequence length="264" mass="28915">MATDLDGVAQCRFGVRCGRMDSRRRTALSGVVVASMAERPGTVAAAASYPPGVLVEECARLMHAFHGEPARAPWWLKHKILILTGMALILAASTVIIVTCIILSPAHIHFSITAANSTNSTMDGENGLSFNFTLAVDNPSRRAGVDYREVIVSLQLPSKRLKNNSVPATVNGSMPLYQPRHSHISMAVAAFVEKDLLDLYLKKFYRGHPTLTIMVTALVRFKVGVAYSRLYDITVYCPPFVFFDVFQDGNFSYHFAKGNANCSA</sequence>
<dbReference type="AlphaFoldDB" id="M7Z9F6"/>
<evidence type="ECO:0000313" key="1">
    <source>
        <dbReference type="EMBL" id="EMS59843.1"/>
    </source>
</evidence>
<evidence type="ECO:0008006" key="2">
    <source>
        <dbReference type="Google" id="ProtNLM"/>
    </source>
</evidence>
<dbReference type="PANTHER" id="PTHR36480:SF11">
    <property type="entry name" value="LATE EMBRYOGENESIS ABUNDANT PROTEIN LEA-2 SUBGROUP DOMAIN-CONTAINING PROTEIN"/>
    <property type="match status" value="1"/>
</dbReference>
<dbReference type="PANTHER" id="PTHR36480">
    <property type="entry name" value="OS06G0118900 PROTEIN-RELATED"/>
    <property type="match status" value="1"/>
</dbReference>
<organism evidence="1">
    <name type="scientific">Triticum urartu</name>
    <name type="common">Red wild einkorn</name>
    <name type="synonym">Crithodium urartu</name>
    <dbReference type="NCBI Taxonomy" id="4572"/>
    <lineage>
        <taxon>Eukaryota</taxon>
        <taxon>Viridiplantae</taxon>
        <taxon>Streptophyta</taxon>
        <taxon>Embryophyta</taxon>
        <taxon>Tracheophyta</taxon>
        <taxon>Spermatophyta</taxon>
        <taxon>Magnoliopsida</taxon>
        <taxon>Liliopsida</taxon>
        <taxon>Poales</taxon>
        <taxon>Poaceae</taxon>
        <taxon>BOP clade</taxon>
        <taxon>Pooideae</taxon>
        <taxon>Triticodae</taxon>
        <taxon>Triticeae</taxon>
        <taxon>Triticinae</taxon>
        <taxon>Triticum</taxon>
    </lineage>
</organism>
<gene>
    <name evidence="1" type="ORF">TRIUR3_08933</name>
</gene>
<accession>M7Z9F6</accession>
<name>M7Z9F6_TRIUA</name>
<dbReference type="OMA" id="DITVYCP"/>
<dbReference type="EMBL" id="KD116427">
    <property type="protein sequence ID" value="EMS59843.1"/>
    <property type="molecule type" value="Genomic_DNA"/>
</dbReference>
<dbReference type="eggNOG" id="ENOG502R78F">
    <property type="taxonomic scope" value="Eukaryota"/>
</dbReference>
<proteinExistence type="predicted"/>